<feature type="compositionally biased region" description="Polar residues" evidence="1">
    <location>
        <begin position="29"/>
        <end position="44"/>
    </location>
</feature>
<dbReference type="EMBL" id="JAANER010000004">
    <property type="protein sequence ID" value="KAG9191259.1"/>
    <property type="molecule type" value="Genomic_DNA"/>
</dbReference>
<dbReference type="Proteomes" id="UP001199106">
    <property type="component" value="Unassembled WGS sequence"/>
</dbReference>
<feature type="compositionally biased region" description="Basic and acidic residues" evidence="1">
    <location>
        <begin position="98"/>
        <end position="114"/>
    </location>
</feature>
<keyword evidence="3" id="KW-1185">Reference proteome</keyword>
<feature type="compositionally biased region" description="Low complexity" evidence="1">
    <location>
        <begin position="139"/>
        <end position="161"/>
    </location>
</feature>
<reference evidence="2" key="1">
    <citation type="submission" date="2021-07" db="EMBL/GenBank/DDBJ databases">
        <title>Genome Resource of American Ginseng Black Spot Pathogen Alternaria panax.</title>
        <authorList>
            <person name="Qiu C."/>
            <person name="Wang W."/>
            <person name="Liu Z."/>
        </authorList>
    </citation>
    <scope>NUCLEOTIDE SEQUENCE</scope>
    <source>
        <strain evidence="2">BNCC115425</strain>
    </source>
</reference>
<comment type="caution">
    <text evidence="2">The sequence shown here is derived from an EMBL/GenBank/DDBJ whole genome shotgun (WGS) entry which is preliminary data.</text>
</comment>
<accession>A0AAD4NPV4</accession>
<feature type="compositionally biased region" description="Basic residues" evidence="1">
    <location>
        <begin position="115"/>
        <end position="126"/>
    </location>
</feature>
<feature type="compositionally biased region" description="Basic and acidic residues" evidence="1">
    <location>
        <begin position="127"/>
        <end position="137"/>
    </location>
</feature>
<feature type="compositionally biased region" description="Basic and acidic residues" evidence="1">
    <location>
        <begin position="324"/>
        <end position="344"/>
    </location>
</feature>
<protein>
    <submittedName>
        <fullName evidence="2">Uncharacterized protein</fullName>
    </submittedName>
</protein>
<feature type="region of interest" description="Disordered" evidence="1">
    <location>
        <begin position="98"/>
        <end position="184"/>
    </location>
</feature>
<feature type="region of interest" description="Disordered" evidence="1">
    <location>
        <begin position="197"/>
        <end position="277"/>
    </location>
</feature>
<evidence type="ECO:0000313" key="2">
    <source>
        <dbReference type="EMBL" id="KAG9191259.1"/>
    </source>
</evidence>
<organism evidence="2 3">
    <name type="scientific">Alternaria panax</name>
    <dbReference type="NCBI Taxonomy" id="48097"/>
    <lineage>
        <taxon>Eukaryota</taxon>
        <taxon>Fungi</taxon>
        <taxon>Dikarya</taxon>
        <taxon>Ascomycota</taxon>
        <taxon>Pezizomycotina</taxon>
        <taxon>Dothideomycetes</taxon>
        <taxon>Pleosporomycetidae</taxon>
        <taxon>Pleosporales</taxon>
        <taxon>Pleosporineae</taxon>
        <taxon>Pleosporaceae</taxon>
        <taxon>Alternaria</taxon>
        <taxon>Alternaria sect. Panax</taxon>
    </lineage>
</organism>
<feature type="compositionally biased region" description="Pro residues" evidence="1">
    <location>
        <begin position="259"/>
        <end position="277"/>
    </location>
</feature>
<gene>
    <name evidence="2" type="ORF">G6011_09347</name>
</gene>
<proteinExistence type="predicted"/>
<name>A0AAD4NPV4_9PLEO</name>
<feature type="region of interest" description="Disordered" evidence="1">
    <location>
        <begin position="25"/>
        <end position="69"/>
    </location>
</feature>
<evidence type="ECO:0000313" key="3">
    <source>
        <dbReference type="Proteomes" id="UP001199106"/>
    </source>
</evidence>
<evidence type="ECO:0000256" key="1">
    <source>
        <dbReference type="SAM" id="MobiDB-lite"/>
    </source>
</evidence>
<feature type="region of interest" description="Disordered" evidence="1">
    <location>
        <begin position="312"/>
        <end position="351"/>
    </location>
</feature>
<dbReference type="AlphaFoldDB" id="A0AAD4NPV4"/>
<sequence length="351" mass="39270">MSDPAKPSSAASHKRLKSLRFDITHARNGGNSTSFVNTSNTGIVDTTFGSTTDEEDDDETEQHYLNKMTDDTDRKVETVFGKGVEVWKSFNGTVYADVNDRIKKQRRDEEVWGKKKDKRRRDTKRKGKEERLLEQRFDSLQSSESSGSTSTPTPSTYPDVTISFPSLPLSEEHQASFPSTPTASEWEIFPVRQSQYDDFSGTPLEYTPINHPLSSRETAVRDIPNSIDGPTKPLASRAHRSRDVRSASSIGYQTAVPHPRSPSPYPPSPRLPYAAPPPPTIFFNNTIDGSRRIVSGSFGSFNGEQVDRFDGRGYRLLPGQMGGEAEKKEQDGDGHQDGKPDKFKGRPWLRR</sequence>